<dbReference type="Pfam" id="PF13180">
    <property type="entry name" value="PDZ_2"/>
    <property type="match status" value="1"/>
</dbReference>
<organism evidence="3 4">
    <name type="scientific">Ruminiclostridium hungatei</name>
    <name type="common">Clostridium hungatei</name>
    <dbReference type="NCBI Taxonomy" id="48256"/>
    <lineage>
        <taxon>Bacteria</taxon>
        <taxon>Bacillati</taxon>
        <taxon>Bacillota</taxon>
        <taxon>Clostridia</taxon>
        <taxon>Eubacteriales</taxon>
        <taxon>Oscillospiraceae</taxon>
        <taxon>Ruminiclostridium</taxon>
    </lineage>
</organism>
<reference evidence="3 4" key="1">
    <citation type="submission" date="2017-03" db="EMBL/GenBank/DDBJ databases">
        <title>Genome sequence of Clostridium hungatei DSM 14427.</title>
        <authorList>
            <person name="Poehlein A."/>
            <person name="Daniel R."/>
        </authorList>
    </citation>
    <scope>NUCLEOTIDE SEQUENCE [LARGE SCALE GENOMIC DNA]</scope>
    <source>
        <strain evidence="3 4">DSM 14427</strain>
    </source>
</reference>
<dbReference type="AlphaFoldDB" id="A0A1V4SHR7"/>
<evidence type="ECO:0000313" key="4">
    <source>
        <dbReference type="Proteomes" id="UP000191554"/>
    </source>
</evidence>
<accession>A0A1V4SHR7</accession>
<dbReference type="SUPFAM" id="SSF50494">
    <property type="entry name" value="Trypsin-like serine proteases"/>
    <property type="match status" value="1"/>
</dbReference>
<gene>
    <name evidence="3" type="primary">spoIVB</name>
    <name evidence="3" type="ORF">CLHUN_25750</name>
</gene>
<dbReference type="Gene3D" id="2.30.42.10">
    <property type="match status" value="1"/>
</dbReference>
<dbReference type="OrthoDB" id="9765242at2"/>
<dbReference type="RefSeq" id="WP_080065034.1">
    <property type="nucleotide sequence ID" value="NZ_MZGX01000017.1"/>
</dbReference>
<dbReference type="InterPro" id="IPR036034">
    <property type="entry name" value="PDZ_sf"/>
</dbReference>
<dbReference type="PROSITE" id="PS50106">
    <property type="entry name" value="PDZ"/>
    <property type="match status" value="1"/>
</dbReference>
<dbReference type="PROSITE" id="PS51494">
    <property type="entry name" value="SPOIVB"/>
    <property type="match status" value="1"/>
</dbReference>
<keyword evidence="3" id="KW-0378">Hydrolase</keyword>
<dbReference type="Pfam" id="PF05580">
    <property type="entry name" value="Peptidase_S55"/>
    <property type="match status" value="1"/>
</dbReference>
<dbReference type="NCBIfam" id="TIGR02860">
    <property type="entry name" value="spore_IV_B"/>
    <property type="match status" value="1"/>
</dbReference>
<dbReference type="GO" id="GO:0016787">
    <property type="term" value="F:hydrolase activity"/>
    <property type="evidence" value="ECO:0007669"/>
    <property type="project" value="UniProtKB-KW"/>
</dbReference>
<dbReference type="InterPro" id="IPR008763">
    <property type="entry name" value="Peptidase_S55"/>
</dbReference>
<keyword evidence="4" id="KW-1185">Reference proteome</keyword>
<evidence type="ECO:0000313" key="3">
    <source>
        <dbReference type="EMBL" id="OPX43428.1"/>
    </source>
</evidence>
<dbReference type="InterPro" id="IPR001478">
    <property type="entry name" value="PDZ"/>
</dbReference>
<feature type="domain" description="Peptidase S55" evidence="2">
    <location>
        <begin position="201"/>
        <end position="439"/>
    </location>
</feature>
<sequence length="441" mass="48422">MHYLKSNKKKLFVLLFVCFCVITLSYLQAFSVIPERLTLLEGEEYIYNFKSLYFVNIKADNSEVLKLNNNSIKASGNYLELISPLAFKTQKKGTVKLNFKAFGVIPLKTMQVDIIPSKKLAACGNTVGVKIKMDGILVIGVSEVDAQNGMRAAPAKDGGIKAGDIIYEINSKKLSDIRDMIKQIDNSKGGKLDIKYKRANSVYTTTICPIEGINDRKYHIGLWVRDSTAGIGTLTFYDPETGNFGALGHGITDVDTGMLMPVSSGEVLESNIIAVKKGEQGTPGELKGIFMENKPPMGNIFKNDDFGIYGKVFENHRLIKQRLYPIGIRGQVKVGPATILSNIEGSEIQEFSIYIEKVARQSFSGPKGMVIRVTDKRLLNSTGGIVQGMSGSPIIQNGKLIGAVTHVLVNDPTRGYGIFIEWMLKNINEKTTAFSGELRAG</sequence>
<dbReference type="SUPFAM" id="SSF50156">
    <property type="entry name" value="PDZ domain-like"/>
    <property type="match status" value="1"/>
</dbReference>
<dbReference type="EC" id="3.4.21.116" evidence="3"/>
<dbReference type="InterPro" id="IPR014219">
    <property type="entry name" value="SpoIVB"/>
</dbReference>
<dbReference type="EMBL" id="MZGX01000017">
    <property type="protein sequence ID" value="OPX43428.1"/>
    <property type="molecule type" value="Genomic_DNA"/>
</dbReference>
<evidence type="ECO:0000259" key="2">
    <source>
        <dbReference type="PROSITE" id="PS51494"/>
    </source>
</evidence>
<dbReference type="STRING" id="48256.CLHUN_25750"/>
<name>A0A1V4SHR7_RUMHU</name>
<evidence type="ECO:0000259" key="1">
    <source>
        <dbReference type="PROSITE" id="PS50106"/>
    </source>
</evidence>
<dbReference type="InterPro" id="IPR009003">
    <property type="entry name" value="Peptidase_S1_PA"/>
</dbReference>
<protein>
    <submittedName>
        <fullName evidence="3">SpoIVB peptidase</fullName>
        <ecNumber evidence="3">3.4.21.116</ecNumber>
    </submittedName>
</protein>
<comment type="caution">
    <text evidence="3">The sequence shown here is derived from an EMBL/GenBank/DDBJ whole genome shotgun (WGS) entry which is preliminary data.</text>
</comment>
<dbReference type="Proteomes" id="UP000191554">
    <property type="component" value="Unassembled WGS sequence"/>
</dbReference>
<proteinExistence type="predicted"/>
<feature type="domain" description="PDZ" evidence="1">
    <location>
        <begin position="111"/>
        <end position="177"/>
    </location>
</feature>